<dbReference type="EC" id="3.2.1.14" evidence="3"/>
<dbReference type="InterPro" id="IPR001223">
    <property type="entry name" value="Glyco_hydro18_cat"/>
</dbReference>
<dbReference type="InterPro" id="IPR001002">
    <property type="entry name" value="Chitin-bd_1"/>
</dbReference>
<dbReference type="SUPFAM" id="SSF54556">
    <property type="entry name" value="Chitinase insertion domain"/>
    <property type="match status" value="1"/>
</dbReference>
<evidence type="ECO:0000256" key="1">
    <source>
        <dbReference type="ARBA" id="ARBA00000822"/>
    </source>
</evidence>
<name>A0A8H4IY91_9PEZI</name>
<dbReference type="GO" id="GO:0008061">
    <property type="term" value="F:chitin binding"/>
    <property type="evidence" value="ECO:0007669"/>
    <property type="project" value="UniProtKB-UniRule"/>
</dbReference>
<evidence type="ECO:0000313" key="17">
    <source>
        <dbReference type="Proteomes" id="UP000572817"/>
    </source>
</evidence>
<dbReference type="SMART" id="SM00636">
    <property type="entry name" value="Glyco_18"/>
    <property type="match status" value="1"/>
</dbReference>
<dbReference type="SUPFAM" id="SSF57016">
    <property type="entry name" value="Plant lectins/antimicrobial peptides"/>
    <property type="match status" value="1"/>
</dbReference>
<dbReference type="Pfam" id="PF00704">
    <property type="entry name" value="Glyco_hydro_18"/>
    <property type="match status" value="1"/>
</dbReference>
<keyword evidence="7" id="KW-0146">Chitin degradation</keyword>
<comment type="caution">
    <text evidence="16">The sequence shown here is derived from an EMBL/GenBank/DDBJ whole genome shotgun (WGS) entry which is preliminary data.</text>
</comment>
<dbReference type="PANTHER" id="PTHR11177:SF397">
    <property type="entry name" value="CHITINASE"/>
    <property type="match status" value="1"/>
</dbReference>
<dbReference type="PROSITE" id="PS00026">
    <property type="entry name" value="CHIT_BIND_I_1"/>
    <property type="match status" value="1"/>
</dbReference>
<keyword evidence="6 13" id="KW-0378">Hydrolase</keyword>
<dbReference type="GO" id="GO:0000272">
    <property type="term" value="P:polysaccharide catabolic process"/>
    <property type="evidence" value="ECO:0007669"/>
    <property type="project" value="UniProtKB-KW"/>
</dbReference>
<dbReference type="SUPFAM" id="SSF51445">
    <property type="entry name" value="(Trans)glycosidases"/>
    <property type="match status" value="1"/>
</dbReference>
<evidence type="ECO:0000259" key="15">
    <source>
        <dbReference type="PROSITE" id="PS51910"/>
    </source>
</evidence>
<evidence type="ECO:0000256" key="7">
    <source>
        <dbReference type="ARBA" id="ARBA00023024"/>
    </source>
</evidence>
<dbReference type="GO" id="GO:0006032">
    <property type="term" value="P:chitin catabolic process"/>
    <property type="evidence" value="ECO:0007669"/>
    <property type="project" value="UniProtKB-KW"/>
</dbReference>
<evidence type="ECO:0000256" key="11">
    <source>
        <dbReference type="ARBA" id="ARBA00023326"/>
    </source>
</evidence>
<feature type="domain" description="GH18" evidence="15">
    <location>
        <begin position="92"/>
        <end position="456"/>
    </location>
</feature>
<dbReference type="FunFam" id="3.10.50.10:FF:000003">
    <property type="entry name" value="Class V chitinase CHIT5b"/>
    <property type="match status" value="1"/>
</dbReference>
<comment type="caution">
    <text evidence="12">Lacks conserved residue(s) required for the propagation of feature annotation.</text>
</comment>
<keyword evidence="12" id="KW-1015">Disulfide bond</keyword>
<keyword evidence="5" id="KW-0732">Signal</keyword>
<dbReference type="InterPro" id="IPR011583">
    <property type="entry name" value="Chitinase_II/V-like_cat"/>
</dbReference>
<feature type="domain" description="Chitin-binding type-1" evidence="14">
    <location>
        <begin position="35"/>
        <end position="78"/>
    </location>
</feature>
<dbReference type="Gene3D" id="3.20.20.80">
    <property type="entry name" value="Glycosidases"/>
    <property type="match status" value="1"/>
</dbReference>
<accession>A0A8H4IY91</accession>
<dbReference type="PROSITE" id="PS50941">
    <property type="entry name" value="CHIT_BIND_I_2"/>
    <property type="match status" value="1"/>
</dbReference>
<feature type="disulfide bond" evidence="12">
    <location>
        <begin position="54"/>
        <end position="68"/>
    </location>
</feature>
<dbReference type="EMBL" id="WWBZ02000022">
    <property type="protein sequence ID" value="KAF4308693.1"/>
    <property type="molecule type" value="Genomic_DNA"/>
</dbReference>
<dbReference type="Gene3D" id="3.30.60.10">
    <property type="entry name" value="Endochitinase-like"/>
    <property type="match status" value="1"/>
</dbReference>
<dbReference type="InterPro" id="IPR018371">
    <property type="entry name" value="Chitin-binding_1_CS"/>
</dbReference>
<comment type="catalytic activity">
    <reaction evidence="1">
        <text>Random endo-hydrolysis of N-acetyl-beta-D-glucosaminide (1-&gt;4)-beta-linkages in chitin and chitodextrins.</text>
        <dbReference type="EC" id="3.2.1.14"/>
    </reaction>
</comment>
<dbReference type="Gene3D" id="3.10.50.10">
    <property type="match status" value="1"/>
</dbReference>
<proteinExistence type="inferred from homology"/>
<dbReference type="OrthoDB" id="73875at2759"/>
<dbReference type="Proteomes" id="UP000572817">
    <property type="component" value="Unassembled WGS sequence"/>
</dbReference>
<evidence type="ECO:0000256" key="3">
    <source>
        <dbReference type="ARBA" id="ARBA00012729"/>
    </source>
</evidence>
<keyword evidence="17" id="KW-1185">Reference proteome</keyword>
<keyword evidence="11" id="KW-0624">Polysaccharide degradation</keyword>
<keyword evidence="4 12" id="KW-0147">Chitin-binding</keyword>
<evidence type="ECO:0000256" key="9">
    <source>
        <dbReference type="ARBA" id="ARBA00023277"/>
    </source>
</evidence>
<dbReference type="PROSITE" id="PS01095">
    <property type="entry name" value="GH18_1"/>
    <property type="match status" value="1"/>
</dbReference>
<evidence type="ECO:0000259" key="14">
    <source>
        <dbReference type="PROSITE" id="PS50941"/>
    </source>
</evidence>
<dbReference type="InterPro" id="IPR050314">
    <property type="entry name" value="Glycosyl_Hydrlase_18"/>
</dbReference>
<evidence type="ECO:0000256" key="5">
    <source>
        <dbReference type="ARBA" id="ARBA00022729"/>
    </source>
</evidence>
<keyword evidence="8" id="KW-0325">Glycoprotein</keyword>
<dbReference type="CDD" id="cd00035">
    <property type="entry name" value="ChtBD1"/>
    <property type="match status" value="1"/>
</dbReference>
<evidence type="ECO:0000256" key="13">
    <source>
        <dbReference type="RuleBase" id="RU000489"/>
    </source>
</evidence>
<evidence type="ECO:0000256" key="2">
    <source>
        <dbReference type="ARBA" id="ARBA00008682"/>
    </source>
</evidence>
<dbReference type="PROSITE" id="PS51910">
    <property type="entry name" value="GH18_2"/>
    <property type="match status" value="1"/>
</dbReference>
<feature type="disulfide bond" evidence="12">
    <location>
        <begin position="49"/>
        <end position="61"/>
    </location>
</feature>
<evidence type="ECO:0000256" key="8">
    <source>
        <dbReference type="ARBA" id="ARBA00023180"/>
    </source>
</evidence>
<keyword evidence="10 13" id="KW-0326">Glycosidase</keyword>
<dbReference type="InterPro" id="IPR029070">
    <property type="entry name" value="Chitinase_insertion_sf"/>
</dbReference>
<organism evidence="16 17">
    <name type="scientific">Botryosphaeria dothidea</name>
    <dbReference type="NCBI Taxonomy" id="55169"/>
    <lineage>
        <taxon>Eukaryota</taxon>
        <taxon>Fungi</taxon>
        <taxon>Dikarya</taxon>
        <taxon>Ascomycota</taxon>
        <taxon>Pezizomycotina</taxon>
        <taxon>Dothideomycetes</taxon>
        <taxon>Dothideomycetes incertae sedis</taxon>
        <taxon>Botryosphaeriales</taxon>
        <taxon>Botryosphaeriaceae</taxon>
        <taxon>Botryosphaeria</taxon>
    </lineage>
</organism>
<evidence type="ECO:0000313" key="16">
    <source>
        <dbReference type="EMBL" id="KAF4308693.1"/>
    </source>
</evidence>
<evidence type="ECO:0000256" key="10">
    <source>
        <dbReference type="ARBA" id="ARBA00023295"/>
    </source>
</evidence>
<reference evidence="16" key="1">
    <citation type="submission" date="2020-04" db="EMBL/GenBank/DDBJ databases">
        <title>Genome Assembly and Annotation of Botryosphaeria dothidea sdau 11-99, a Latent Pathogen of Apple Fruit Ring Rot in China.</title>
        <authorList>
            <person name="Yu C."/>
            <person name="Diao Y."/>
            <person name="Lu Q."/>
            <person name="Zhao J."/>
            <person name="Cui S."/>
            <person name="Peng C."/>
            <person name="He B."/>
            <person name="Liu H."/>
        </authorList>
    </citation>
    <scope>NUCLEOTIDE SEQUENCE [LARGE SCALE GENOMIC DNA]</scope>
    <source>
        <strain evidence="16">Sdau11-99</strain>
    </source>
</reference>
<dbReference type="GO" id="GO:0008843">
    <property type="term" value="F:endochitinase activity"/>
    <property type="evidence" value="ECO:0007669"/>
    <property type="project" value="UniProtKB-EC"/>
</dbReference>
<evidence type="ECO:0000256" key="12">
    <source>
        <dbReference type="PROSITE-ProRule" id="PRU00261"/>
    </source>
</evidence>
<sequence length="1609" mass="177915">MQQWGLLSWISGESGFCGYGPTYCGDGCTSNCNATAECGQFATTPNATCPLNVCCSQHGFCGTTADFCGEGCQSNCGTPSVPAGGNSQNVTSKVIAYYESWSDRRSCHDFPPTAIPYDALTHVNFAFAYIDPETYTITTMDSQTPAKLFQEVADIKTKALSDLEVFIAIGGWTFSDNDTVTQPLLGEIAASEENRQKFADNLVRFLATYGFDGVDIDWEYPGAPDRGGKEEDTENFVKLFKTLRETFNKSLRGSYGLTFTIPSSYWYLQWFDLPGLLEYADWVNLMSYDLHGTWDSTNPIGGIIQGHTNLTEIKQAADLLWRNNVPPRKVMLGTGFYGRSFELEDAACTKPGCHFSGAAKKGKCTNSAGTLAYFEIQDILKEDSSIDVIYDKKAAVNYFSFGKNQWVSFDDRTSFQAKVDWANEVGLGGLMIWAIDMDDDDFTALSGLLDQEVGSRLELTGRGTVKEEEEAASWTSMDGSKCEMMGCGEACPAGKSTTVGYANSDCKNSKQKKVCCPPSSAPSSCTWRGGEKGGAGRACHGQCHTGELTLFFMKNGNRNCATGNQVFCCTADAYADLIDDCYYSECGDVCKTGEVNVAEKYDPNKCSDSDPFTVGSPKYRQLCCPSGTAMDDCHWVGKGYCDQNNCDENDVQLDTDAYGDSKSRCGHRSRRKSLCCNAPKGENPFLPVSLDDIFPEVPPSADIAKFDLQLLGAHTGYTDLNQVPNEEAFGFILIDGPSSVVSNLDKRDGSHIEFLDCDSITDSKEKQVTRIVCTNDGPSSNCDDMLEDGLPGTVIKLPQSCKIASWAVARSLAISSNQTLPHRLQERMAASRYVMDLTFDFNFGLVKRADSDIYLRVDYSNLRGYWNLAVDSDGDKKRRDLKTYNKRFFSDSEASWLSVFNSVRDYDDDDYTEFDTLLDATLIANTIDCDDGEEFTTITTTGSVSAHAKWGLSLVGTLSPFNLEEAYGFFDVDFDMYATVGIKANGGLDINRSKNLLSSAIAKKAFKHPGLVSMVPSLQIATGVVTTEEFSMNGTAQISYRVSSDGYVRSTYPRKLEKPSGSLNLYEYGPGFVGLGVASGNNLRVRVNPMWTMSLTIDPYSDSSTSLVESEFTSGFVSYAQLQASDEGEQCALAYAAAEAAQVELFQEEGKAVSNWDADDDETVIVGERPGSREFGKTCTAPNSAPFSPSDSEMAEALYDASNYLVCAADTGSSVNTTHECFIDISVLDSDLDMDPDSGDPYESASPPYDNARRMRKRKSLSFDSTIDWGWTEEEEEEMRLDKRGNPRKFKGSNDKVTWTSQSYDSINDLDDDDVLDAWLGLADDGDCSRMSISTEGDANQKYVTEHILELQTIRTCMDVMMSGKLGDEKILDSDVLLVPQEYFADDGGVFHENYADWAENGLTDTPENRIGVVMGSETDPSRLVRAEKNLNSMKARLWKAYKGMSNDKWTGAKLDEPSNINVAVSVLRSVSAVFSYLTENEVQTRMAGTHNLVREEWKNFQDAVNVIRAVNEEAPLDIVAMWDKCFSAILKRMVEKARQWWYERWQTLYNYWIARYDSLRSQTENANDPDVEDARFWVNTLESLKEDMDLETHMGLLTDGMEGIDLNE</sequence>
<evidence type="ECO:0000256" key="6">
    <source>
        <dbReference type="ARBA" id="ARBA00022801"/>
    </source>
</evidence>
<dbReference type="InterPro" id="IPR036861">
    <property type="entry name" value="Endochitinase-like_sf"/>
</dbReference>
<dbReference type="InterPro" id="IPR017853">
    <property type="entry name" value="GH"/>
</dbReference>
<evidence type="ECO:0000256" key="4">
    <source>
        <dbReference type="ARBA" id="ARBA00022669"/>
    </source>
</evidence>
<protein>
    <recommendedName>
        <fullName evidence="3">chitinase</fullName>
        <ecNumber evidence="3">3.2.1.14</ecNumber>
    </recommendedName>
</protein>
<dbReference type="Pfam" id="PF00187">
    <property type="entry name" value="Chitin_bind_1"/>
    <property type="match status" value="1"/>
</dbReference>
<feature type="disulfide bond" evidence="12">
    <location>
        <begin position="72"/>
        <end position="76"/>
    </location>
</feature>
<keyword evidence="9" id="KW-0119">Carbohydrate metabolism</keyword>
<dbReference type="InterPro" id="IPR001579">
    <property type="entry name" value="Glyco_hydro_18_chit_AS"/>
</dbReference>
<comment type="similarity">
    <text evidence="2">Belongs to the glycosyl hydrolase 18 family. Chitinase class V subfamily.</text>
</comment>
<dbReference type="SMART" id="SM00270">
    <property type="entry name" value="ChtBD1"/>
    <property type="match status" value="1"/>
</dbReference>
<dbReference type="PANTHER" id="PTHR11177">
    <property type="entry name" value="CHITINASE"/>
    <property type="match status" value="1"/>
</dbReference>
<gene>
    <name evidence="16" type="ORF">GTA08_BOTSDO04699</name>
</gene>